<dbReference type="SUPFAM" id="SSF161098">
    <property type="entry name" value="MetI-like"/>
    <property type="match status" value="1"/>
</dbReference>
<evidence type="ECO:0000256" key="2">
    <source>
        <dbReference type="ARBA" id="ARBA00022448"/>
    </source>
</evidence>
<feature type="transmembrane region" description="Helical" evidence="7">
    <location>
        <begin position="41"/>
        <end position="61"/>
    </location>
</feature>
<reference evidence="11" key="1">
    <citation type="journal article" date="2019" name="Int. J. Syst. Evol. Microbiol.">
        <title>The Global Catalogue of Microorganisms (GCM) 10K type strain sequencing project: providing services to taxonomists for standard genome sequencing and annotation.</title>
        <authorList>
            <consortium name="The Broad Institute Genomics Platform"/>
            <consortium name="The Broad Institute Genome Sequencing Center for Infectious Disease"/>
            <person name="Wu L."/>
            <person name="Ma J."/>
        </authorList>
    </citation>
    <scope>NUCLEOTIDE SEQUENCE [LARGE SCALE GENOMIC DNA]</scope>
    <source>
        <strain evidence="11">CCUG 53903</strain>
    </source>
</reference>
<keyword evidence="3" id="KW-1003">Cell membrane</keyword>
<feature type="transmembrane region" description="Helical" evidence="7">
    <location>
        <begin position="107"/>
        <end position="127"/>
    </location>
</feature>
<feature type="compositionally biased region" description="Polar residues" evidence="8">
    <location>
        <begin position="1"/>
        <end position="10"/>
    </location>
</feature>
<feature type="compositionally biased region" description="Low complexity" evidence="8">
    <location>
        <begin position="18"/>
        <end position="29"/>
    </location>
</feature>
<dbReference type="Proteomes" id="UP001596058">
    <property type="component" value="Unassembled WGS sequence"/>
</dbReference>
<dbReference type="InterPro" id="IPR035906">
    <property type="entry name" value="MetI-like_sf"/>
</dbReference>
<sequence length="301" mass="31831">MKPASAQASTGAADEPGAASAIAPSSSAARDPRRRTDVKRMIILVSRVALPVGLVLAWEFAAGDPATDPGVLIDSFYTSEPSEIWAALLGWIEEGVLLKSVQATVAATLYGFAIGAASGILVGVVLGSSPTLGEIFRPLIVALNAIPRLALVPLFILWFGFGLGSKVALVGLIVFFLVFYSTYEGVRDVEQRLIDVLKVMNASRLTVQLKVRMPSAATWIIQGMRVSVPYALVAAVTAEIVGANTGIGYLIQRSAGNFFTAGVFAGIAVLVVVSVVVNALVTLLEKRLLRWKPRNLTKVTP</sequence>
<evidence type="ECO:0000256" key="6">
    <source>
        <dbReference type="ARBA" id="ARBA00023136"/>
    </source>
</evidence>
<keyword evidence="6 7" id="KW-0472">Membrane</keyword>
<feature type="transmembrane region" description="Helical" evidence="7">
    <location>
        <begin position="139"/>
        <end position="161"/>
    </location>
</feature>
<comment type="subcellular location">
    <subcellularLocation>
        <location evidence="1 7">Cell membrane</location>
        <topology evidence="1 7">Multi-pass membrane protein</topology>
    </subcellularLocation>
</comment>
<evidence type="ECO:0000256" key="5">
    <source>
        <dbReference type="ARBA" id="ARBA00022989"/>
    </source>
</evidence>
<evidence type="ECO:0000256" key="7">
    <source>
        <dbReference type="RuleBase" id="RU363032"/>
    </source>
</evidence>
<dbReference type="PANTHER" id="PTHR30151:SF20">
    <property type="entry name" value="ABC TRANSPORTER PERMEASE PROTEIN HI_0355-RELATED"/>
    <property type="match status" value="1"/>
</dbReference>
<keyword evidence="4 7" id="KW-0812">Transmembrane</keyword>
<feature type="transmembrane region" description="Helical" evidence="7">
    <location>
        <begin position="230"/>
        <end position="252"/>
    </location>
</feature>
<organism evidence="10 11">
    <name type="scientific">Nonomuraea insulae</name>
    <dbReference type="NCBI Taxonomy" id="1616787"/>
    <lineage>
        <taxon>Bacteria</taxon>
        <taxon>Bacillati</taxon>
        <taxon>Actinomycetota</taxon>
        <taxon>Actinomycetes</taxon>
        <taxon>Streptosporangiales</taxon>
        <taxon>Streptosporangiaceae</taxon>
        <taxon>Nonomuraea</taxon>
    </lineage>
</organism>
<evidence type="ECO:0000256" key="1">
    <source>
        <dbReference type="ARBA" id="ARBA00004651"/>
    </source>
</evidence>
<evidence type="ECO:0000256" key="3">
    <source>
        <dbReference type="ARBA" id="ARBA00022475"/>
    </source>
</evidence>
<feature type="region of interest" description="Disordered" evidence="8">
    <location>
        <begin position="1"/>
        <end position="33"/>
    </location>
</feature>
<name>A0ABW1DB63_9ACTN</name>
<evidence type="ECO:0000259" key="9">
    <source>
        <dbReference type="PROSITE" id="PS50928"/>
    </source>
</evidence>
<evidence type="ECO:0000313" key="11">
    <source>
        <dbReference type="Proteomes" id="UP001596058"/>
    </source>
</evidence>
<feature type="transmembrane region" description="Helical" evidence="7">
    <location>
        <begin position="167"/>
        <end position="183"/>
    </location>
</feature>
<evidence type="ECO:0000256" key="4">
    <source>
        <dbReference type="ARBA" id="ARBA00022692"/>
    </source>
</evidence>
<comment type="similarity">
    <text evidence="7">Belongs to the binding-protein-dependent transport system permease family.</text>
</comment>
<feature type="transmembrane region" description="Helical" evidence="7">
    <location>
        <begin position="258"/>
        <end position="284"/>
    </location>
</feature>
<keyword evidence="2 7" id="KW-0813">Transport</keyword>
<dbReference type="RefSeq" id="WP_379523371.1">
    <property type="nucleotide sequence ID" value="NZ_JBHSPA010000101.1"/>
</dbReference>
<keyword evidence="11" id="KW-1185">Reference proteome</keyword>
<dbReference type="InterPro" id="IPR000515">
    <property type="entry name" value="MetI-like"/>
</dbReference>
<evidence type="ECO:0000313" key="10">
    <source>
        <dbReference type="EMBL" id="MFC5833951.1"/>
    </source>
</evidence>
<dbReference type="Gene3D" id="1.10.3720.10">
    <property type="entry name" value="MetI-like"/>
    <property type="match status" value="1"/>
</dbReference>
<dbReference type="Pfam" id="PF00528">
    <property type="entry name" value="BPD_transp_1"/>
    <property type="match status" value="1"/>
</dbReference>
<comment type="caution">
    <text evidence="10">The sequence shown here is derived from an EMBL/GenBank/DDBJ whole genome shotgun (WGS) entry which is preliminary data.</text>
</comment>
<accession>A0ABW1DB63</accession>
<gene>
    <name evidence="10" type="ORF">ACFPZ3_59765</name>
</gene>
<dbReference type="EMBL" id="JBHSPA010000101">
    <property type="protein sequence ID" value="MFC5833951.1"/>
    <property type="molecule type" value="Genomic_DNA"/>
</dbReference>
<dbReference type="CDD" id="cd06261">
    <property type="entry name" value="TM_PBP2"/>
    <property type="match status" value="1"/>
</dbReference>
<feature type="domain" description="ABC transmembrane type-1" evidence="9">
    <location>
        <begin position="97"/>
        <end position="282"/>
    </location>
</feature>
<dbReference type="PANTHER" id="PTHR30151">
    <property type="entry name" value="ALKANE SULFONATE ABC TRANSPORTER-RELATED, MEMBRANE SUBUNIT"/>
    <property type="match status" value="1"/>
</dbReference>
<proteinExistence type="inferred from homology"/>
<dbReference type="PROSITE" id="PS50928">
    <property type="entry name" value="ABC_TM1"/>
    <property type="match status" value="1"/>
</dbReference>
<protein>
    <submittedName>
        <fullName evidence="10">ABC transporter permease</fullName>
    </submittedName>
</protein>
<evidence type="ECO:0000256" key="8">
    <source>
        <dbReference type="SAM" id="MobiDB-lite"/>
    </source>
</evidence>
<keyword evidence="5 7" id="KW-1133">Transmembrane helix</keyword>